<evidence type="ECO:0000256" key="1">
    <source>
        <dbReference type="ARBA" id="ARBA00009091"/>
    </source>
</evidence>
<evidence type="ECO:0000256" key="4">
    <source>
        <dbReference type="SAM" id="SignalP"/>
    </source>
</evidence>
<dbReference type="PANTHER" id="PTHR35089">
    <property type="entry name" value="CHAPERONE PROTEIN SKP"/>
    <property type="match status" value="1"/>
</dbReference>
<gene>
    <name evidence="5" type="ORF">LX64_04240</name>
</gene>
<dbReference type="InterPro" id="IPR024930">
    <property type="entry name" value="Skp_dom_sf"/>
</dbReference>
<dbReference type="GO" id="GO:0005829">
    <property type="term" value="C:cytosol"/>
    <property type="evidence" value="ECO:0007669"/>
    <property type="project" value="TreeGrafter"/>
</dbReference>
<dbReference type="Pfam" id="PF03938">
    <property type="entry name" value="OmpH"/>
    <property type="match status" value="1"/>
</dbReference>
<dbReference type="Gene3D" id="3.30.910.20">
    <property type="entry name" value="Skp domain"/>
    <property type="match status" value="1"/>
</dbReference>
<dbReference type="PROSITE" id="PS51257">
    <property type="entry name" value="PROKAR_LIPOPROTEIN"/>
    <property type="match status" value="1"/>
</dbReference>
<dbReference type="Proteomes" id="UP000249547">
    <property type="component" value="Unassembled WGS sequence"/>
</dbReference>
<organism evidence="5 6">
    <name type="scientific">Chitinophaga skermanii</name>
    <dbReference type="NCBI Taxonomy" id="331697"/>
    <lineage>
        <taxon>Bacteria</taxon>
        <taxon>Pseudomonadati</taxon>
        <taxon>Bacteroidota</taxon>
        <taxon>Chitinophagia</taxon>
        <taxon>Chitinophagales</taxon>
        <taxon>Chitinophagaceae</taxon>
        <taxon>Chitinophaga</taxon>
    </lineage>
</organism>
<evidence type="ECO:0000313" key="5">
    <source>
        <dbReference type="EMBL" id="RAI99695.1"/>
    </source>
</evidence>
<reference evidence="5 6" key="1">
    <citation type="submission" date="2018-06" db="EMBL/GenBank/DDBJ databases">
        <title>Genomic Encyclopedia of Archaeal and Bacterial Type Strains, Phase II (KMG-II): from individual species to whole genera.</title>
        <authorList>
            <person name="Goeker M."/>
        </authorList>
    </citation>
    <scope>NUCLEOTIDE SEQUENCE [LARGE SCALE GENOMIC DNA]</scope>
    <source>
        <strain evidence="5 6">DSM 23857</strain>
    </source>
</reference>
<evidence type="ECO:0000256" key="3">
    <source>
        <dbReference type="SAM" id="Coils"/>
    </source>
</evidence>
<dbReference type="GO" id="GO:0051082">
    <property type="term" value="F:unfolded protein binding"/>
    <property type="evidence" value="ECO:0007669"/>
    <property type="project" value="InterPro"/>
</dbReference>
<evidence type="ECO:0000313" key="6">
    <source>
        <dbReference type="Proteomes" id="UP000249547"/>
    </source>
</evidence>
<feature type="chain" id="PRO_5016257392" evidence="4">
    <location>
        <begin position="24"/>
        <end position="200"/>
    </location>
</feature>
<evidence type="ECO:0000256" key="2">
    <source>
        <dbReference type="ARBA" id="ARBA00022729"/>
    </source>
</evidence>
<dbReference type="RefSeq" id="WP_111599655.1">
    <property type="nucleotide sequence ID" value="NZ_QLLL01000009.1"/>
</dbReference>
<name>A0A327Q585_9BACT</name>
<dbReference type="InterPro" id="IPR005632">
    <property type="entry name" value="Chaperone_Skp"/>
</dbReference>
<dbReference type="SUPFAM" id="SSF111384">
    <property type="entry name" value="OmpH-like"/>
    <property type="match status" value="1"/>
</dbReference>
<dbReference type="PANTHER" id="PTHR35089:SF1">
    <property type="entry name" value="CHAPERONE PROTEIN SKP"/>
    <property type="match status" value="1"/>
</dbReference>
<dbReference type="OrthoDB" id="1493259at2"/>
<feature type="signal peptide" evidence="4">
    <location>
        <begin position="1"/>
        <end position="23"/>
    </location>
</feature>
<accession>A0A327Q585</accession>
<dbReference type="AlphaFoldDB" id="A0A327Q585"/>
<dbReference type="SMART" id="SM00935">
    <property type="entry name" value="OmpH"/>
    <property type="match status" value="1"/>
</dbReference>
<dbReference type="EMBL" id="QLLL01000009">
    <property type="protein sequence ID" value="RAI99695.1"/>
    <property type="molecule type" value="Genomic_DNA"/>
</dbReference>
<keyword evidence="2 4" id="KW-0732">Signal</keyword>
<comment type="caution">
    <text evidence="5">The sequence shown here is derived from an EMBL/GenBank/DDBJ whole genome shotgun (WGS) entry which is preliminary data.</text>
</comment>
<keyword evidence="3" id="KW-0175">Coiled coil</keyword>
<proteinExistence type="inferred from homology"/>
<dbReference type="GO" id="GO:0050821">
    <property type="term" value="P:protein stabilization"/>
    <property type="evidence" value="ECO:0007669"/>
    <property type="project" value="TreeGrafter"/>
</dbReference>
<protein>
    <submittedName>
        <fullName evidence="5">Periplasmic chaperone for outer membrane proteins Skp</fullName>
    </submittedName>
</protein>
<feature type="coiled-coil region" evidence="3">
    <location>
        <begin position="55"/>
        <end position="140"/>
    </location>
</feature>
<comment type="similarity">
    <text evidence="1">Belongs to the Skp family.</text>
</comment>
<sequence length="200" mass="22639">MYTKKQIVKNGFLMAIVAGTFMACGQSNNANNAAKSASDSASSAATGLKIAYVDLDSLEAHYEFFKQKKAELERKQLAMDNEIQADARVLQEQYNSLQRRANTLTQAEGEAIQRDLMAKNQNLEQKRQTLSRQYMEVEQSFNDELRKKLDSFLLKFNADKRYGYIFSYRDGGTNILYKDPAYDITDVVTKGLNDEAAAKK</sequence>
<keyword evidence="6" id="KW-1185">Reference proteome</keyword>